<evidence type="ECO:0000313" key="2">
    <source>
        <dbReference type="EMBL" id="MCC2126391.1"/>
    </source>
</evidence>
<dbReference type="Pfam" id="PF12654">
    <property type="entry name" value="DUF3786"/>
    <property type="match status" value="1"/>
</dbReference>
<evidence type="ECO:0000313" key="3">
    <source>
        <dbReference type="Proteomes" id="UP001198220"/>
    </source>
</evidence>
<sequence length="212" mass="24732">MSVNYHAAQSRGVLFENHEKVSEQWRQEFSQYDPARIKNTLHLETDEEYLYLQYFSSLYRLCLKNGVLEKKSDETWSDQLYFNEAMAIYHFLYYTKDMPVISGSWVPSQTVDGVVSRRPTADPLLDPFARKYSGKLEELRTACEQADGTKLDIGDVGYEFEAFPQVHLRLIFWEAEEDFPAQAQILVDRCVTDFIHYETIGCLIADLLDRLD</sequence>
<feature type="domain" description="DUF3786" evidence="1">
    <location>
        <begin position="33"/>
        <end position="203"/>
    </location>
</feature>
<protein>
    <submittedName>
        <fullName evidence="2">DUF3786 domain-containing protein</fullName>
    </submittedName>
</protein>
<dbReference type="EMBL" id="JAJEPS010000008">
    <property type="protein sequence ID" value="MCC2126391.1"/>
    <property type="molecule type" value="Genomic_DNA"/>
</dbReference>
<evidence type="ECO:0000259" key="1">
    <source>
        <dbReference type="Pfam" id="PF12654"/>
    </source>
</evidence>
<dbReference type="AlphaFoldDB" id="A0AAE3A5H7"/>
<name>A0AAE3A5H7_9FIRM</name>
<organism evidence="2 3">
    <name type="scientific">Hominiventricola filiformis</name>
    <dbReference type="NCBI Taxonomy" id="2885352"/>
    <lineage>
        <taxon>Bacteria</taxon>
        <taxon>Bacillati</taxon>
        <taxon>Bacillota</taxon>
        <taxon>Clostridia</taxon>
        <taxon>Lachnospirales</taxon>
        <taxon>Lachnospiraceae</taxon>
        <taxon>Hominiventricola</taxon>
    </lineage>
</organism>
<reference evidence="2 3" key="1">
    <citation type="submission" date="2021-10" db="EMBL/GenBank/DDBJ databases">
        <title>Anaerobic single-cell dispensing facilitates the cultivation of human gut bacteria.</title>
        <authorList>
            <person name="Afrizal A."/>
        </authorList>
    </citation>
    <scope>NUCLEOTIDE SEQUENCE [LARGE SCALE GENOMIC DNA]</scope>
    <source>
        <strain evidence="2 3">CLA-AA-H276</strain>
    </source>
</reference>
<dbReference type="InterPro" id="IPR024264">
    <property type="entry name" value="DUF3786"/>
</dbReference>
<proteinExistence type="predicted"/>
<accession>A0AAE3A5H7</accession>
<dbReference type="RefSeq" id="WP_118770732.1">
    <property type="nucleotide sequence ID" value="NZ_JAJEPS010000008.1"/>
</dbReference>
<gene>
    <name evidence="2" type="ORF">LKD36_09370</name>
</gene>
<comment type="caution">
    <text evidence="2">The sequence shown here is derived from an EMBL/GenBank/DDBJ whole genome shotgun (WGS) entry which is preliminary data.</text>
</comment>
<dbReference type="Proteomes" id="UP001198220">
    <property type="component" value="Unassembled WGS sequence"/>
</dbReference>
<keyword evidence="3" id="KW-1185">Reference proteome</keyword>